<dbReference type="OrthoDB" id="10318780at2759"/>
<evidence type="ECO:0000313" key="1">
    <source>
        <dbReference type="EMBL" id="KAG2250382.1"/>
    </source>
</evidence>
<sequence length="122" mass="13750">MEMLEKDKNISHRHKIMDKSLVSGSIHGVVGAHASPKELAKQVEYKEDFEATLALRIGSLSPPALTWIYTAVWDLHSELVGLANGNHKTLGKWLLMMSTHPSLHLPSIHNRCYRDYTTAYVN</sequence>
<comment type="caution">
    <text evidence="1">The sequence shown here is derived from an EMBL/GenBank/DDBJ whole genome shotgun (WGS) entry which is preliminary data.</text>
</comment>
<keyword evidence="2" id="KW-1185">Reference proteome</keyword>
<dbReference type="AlphaFoldDB" id="A0A8X7TQB3"/>
<name>A0A8X7TQB3_BRACI</name>
<evidence type="ECO:0000313" key="2">
    <source>
        <dbReference type="Proteomes" id="UP000886595"/>
    </source>
</evidence>
<protein>
    <submittedName>
        <fullName evidence="1">Uncharacterized protein</fullName>
    </submittedName>
</protein>
<reference evidence="1 2" key="1">
    <citation type="submission" date="2020-02" db="EMBL/GenBank/DDBJ databases">
        <authorList>
            <person name="Ma Q."/>
            <person name="Huang Y."/>
            <person name="Song X."/>
            <person name="Pei D."/>
        </authorList>
    </citation>
    <scope>NUCLEOTIDE SEQUENCE [LARGE SCALE GENOMIC DNA]</scope>
    <source>
        <strain evidence="1">Sxm20200214</strain>
        <tissue evidence="1">Leaf</tissue>
    </source>
</reference>
<proteinExistence type="predicted"/>
<accession>A0A8X7TQB3</accession>
<dbReference type="EMBL" id="JAAMPC010000016">
    <property type="protein sequence ID" value="KAG2250382.1"/>
    <property type="molecule type" value="Genomic_DNA"/>
</dbReference>
<gene>
    <name evidence="1" type="ORF">Bca52824_080518</name>
</gene>
<dbReference type="Proteomes" id="UP000886595">
    <property type="component" value="Unassembled WGS sequence"/>
</dbReference>
<organism evidence="1 2">
    <name type="scientific">Brassica carinata</name>
    <name type="common">Ethiopian mustard</name>
    <name type="synonym">Abyssinian cabbage</name>
    <dbReference type="NCBI Taxonomy" id="52824"/>
    <lineage>
        <taxon>Eukaryota</taxon>
        <taxon>Viridiplantae</taxon>
        <taxon>Streptophyta</taxon>
        <taxon>Embryophyta</taxon>
        <taxon>Tracheophyta</taxon>
        <taxon>Spermatophyta</taxon>
        <taxon>Magnoliopsida</taxon>
        <taxon>eudicotyledons</taxon>
        <taxon>Gunneridae</taxon>
        <taxon>Pentapetalae</taxon>
        <taxon>rosids</taxon>
        <taxon>malvids</taxon>
        <taxon>Brassicales</taxon>
        <taxon>Brassicaceae</taxon>
        <taxon>Brassiceae</taxon>
        <taxon>Brassica</taxon>
    </lineage>
</organism>